<gene>
    <name evidence="2" type="ORF">QH73_0017775</name>
</gene>
<reference evidence="2 3" key="1">
    <citation type="journal article" date="2015" name="Genome Announc.">
        <title>Draft Genome Sequence of the Terrestrial Cyanobacterium Scytonema millei VB511283, Isolated from Eastern India.</title>
        <authorList>
            <person name="Sen D."/>
            <person name="Chandrababunaidu M.M."/>
            <person name="Singh D."/>
            <person name="Sanghi N."/>
            <person name="Ghorai A."/>
            <person name="Mishra G.P."/>
            <person name="Madduluri M."/>
            <person name="Adhikary S.P."/>
            <person name="Tripathy S."/>
        </authorList>
    </citation>
    <scope>NUCLEOTIDE SEQUENCE [LARGE SCALE GENOMIC DNA]</scope>
    <source>
        <strain evidence="2 3">VB511283</strain>
    </source>
</reference>
<organism evidence="2 3">
    <name type="scientific">Scytonema millei VB511283</name>
    <dbReference type="NCBI Taxonomy" id="1245923"/>
    <lineage>
        <taxon>Bacteria</taxon>
        <taxon>Bacillati</taxon>
        <taxon>Cyanobacteriota</taxon>
        <taxon>Cyanophyceae</taxon>
        <taxon>Nostocales</taxon>
        <taxon>Scytonemataceae</taxon>
        <taxon>Scytonema</taxon>
    </lineage>
</organism>
<proteinExistence type="predicted"/>
<comment type="caution">
    <text evidence="2">The sequence shown here is derived from an EMBL/GenBank/DDBJ whole genome shotgun (WGS) entry which is preliminary data.</text>
</comment>
<feature type="region of interest" description="Disordered" evidence="1">
    <location>
        <begin position="1"/>
        <end position="31"/>
    </location>
</feature>
<evidence type="ECO:0000313" key="2">
    <source>
        <dbReference type="EMBL" id="NHC36467.1"/>
    </source>
</evidence>
<sequence length="48" mass="5303">MSLGIGVRSEERGEKRAEGAEVSRGATTNYQLPTTNYQIPTYTVSIRN</sequence>
<feature type="compositionally biased region" description="Basic and acidic residues" evidence="1">
    <location>
        <begin position="8"/>
        <end position="21"/>
    </location>
</feature>
<dbReference type="RefSeq" id="WP_165587727.1">
    <property type="nucleotide sequence ID" value="NZ_JTJC03000005.1"/>
</dbReference>
<dbReference type="EMBL" id="JTJC03000005">
    <property type="protein sequence ID" value="NHC36467.1"/>
    <property type="molecule type" value="Genomic_DNA"/>
</dbReference>
<name>A0A9X5I6F3_9CYAN</name>
<keyword evidence="3" id="KW-1185">Reference proteome</keyword>
<accession>A0A9X5I6F3</accession>
<dbReference type="Proteomes" id="UP000031532">
    <property type="component" value="Unassembled WGS sequence"/>
</dbReference>
<evidence type="ECO:0000313" key="3">
    <source>
        <dbReference type="Proteomes" id="UP000031532"/>
    </source>
</evidence>
<dbReference type="AlphaFoldDB" id="A0A9X5I6F3"/>
<protein>
    <submittedName>
        <fullName evidence="2">Uncharacterized protein</fullName>
    </submittedName>
</protein>
<evidence type="ECO:0000256" key="1">
    <source>
        <dbReference type="SAM" id="MobiDB-lite"/>
    </source>
</evidence>